<comment type="caution">
    <text evidence="4">Lacks conserved residue(s) required for the propagation of feature annotation.</text>
</comment>
<dbReference type="EC" id="3.6.1.9" evidence="4"/>
<comment type="catalytic activity">
    <reaction evidence="4">
        <text>dTTP + H2O = dTMP + diphosphate + H(+)</text>
        <dbReference type="Rhea" id="RHEA:28534"/>
        <dbReference type="ChEBI" id="CHEBI:15377"/>
        <dbReference type="ChEBI" id="CHEBI:15378"/>
        <dbReference type="ChEBI" id="CHEBI:33019"/>
        <dbReference type="ChEBI" id="CHEBI:37568"/>
        <dbReference type="ChEBI" id="CHEBI:63528"/>
        <dbReference type="EC" id="3.6.1.9"/>
    </reaction>
</comment>
<dbReference type="CDD" id="cd00555">
    <property type="entry name" value="Maf"/>
    <property type="match status" value="1"/>
</dbReference>
<dbReference type="EMBL" id="FOIR01000002">
    <property type="protein sequence ID" value="SEW33407.1"/>
    <property type="molecule type" value="Genomic_DNA"/>
</dbReference>
<sequence length="189" mass="21077">MNLPYKVILASKSPRRQELLKSLELDFSIKVRSIDESFPSALDANKVAEYIAIKKSEAFNDLAEDELLLTSDTVVKVGDQILGKAESVEEAAEMLSLISGKSHEVMTGVCLKTKAKTISFSETTIVHFKQLSKAEIDHYITTYQPFDKAGAYGIQEWIGMIGITKIEGDYYNVMGLPLQKLYTVLLESF</sequence>
<comment type="function">
    <text evidence="4">Nucleoside triphosphate pyrophosphatase that hydrolyzes dTTP and UTP. May have a dual role in cell division arrest and in preventing the incorporation of modified nucleotides into cellular nucleic acids.</text>
</comment>
<evidence type="ECO:0000256" key="1">
    <source>
        <dbReference type="ARBA" id="ARBA00001968"/>
    </source>
</evidence>
<dbReference type="PIRSF" id="PIRSF006305">
    <property type="entry name" value="Maf"/>
    <property type="match status" value="1"/>
</dbReference>
<accession>A0A1I0R057</accession>
<comment type="cofactor">
    <cofactor evidence="1 4">
        <name>a divalent metal cation</name>
        <dbReference type="ChEBI" id="CHEBI:60240"/>
    </cofactor>
</comment>
<evidence type="ECO:0000256" key="3">
    <source>
        <dbReference type="ARBA" id="ARBA00023080"/>
    </source>
</evidence>
<dbReference type="GO" id="GO:0036221">
    <property type="term" value="F:UTP diphosphatase activity"/>
    <property type="evidence" value="ECO:0007669"/>
    <property type="project" value="RHEA"/>
</dbReference>
<dbReference type="GeneID" id="99987682"/>
<feature type="site" description="Important for substrate specificity" evidence="4">
    <location>
        <position position="15"/>
    </location>
</feature>
<comment type="similarity">
    <text evidence="4">Belongs to the Maf family. YhdE subfamily.</text>
</comment>
<keyword evidence="2 4" id="KW-0378">Hydrolase</keyword>
<feature type="active site" description="Proton acceptor" evidence="4">
    <location>
        <position position="72"/>
    </location>
</feature>
<comment type="catalytic activity">
    <reaction evidence="4">
        <text>UTP + H2O = UMP + diphosphate + H(+)</text>
        <dbReference type="Rhea" id="RHEA:29395"/>
        <dbReference type="ChEBI" id="CHEBI:15377"/>
        <dbReference type="ChEBI" id="CHEBI:15378"/>
        <dbReference type="ChEBI" id="CHEBI:33019"/>
        <dbReference type="ChEBI" id="CHEBI:46398"/>
        <dbReference type="ChEBI" id="CHEBI:57865"/>
        <dbReference type="EC" id="3.6.1.9"/>
    </reaction>
</comment>
<evidence type="ECO:0000256" key="2">
    <source>
        <dbReference type="ARBA" id="ARBA00022801"/>
    </source>
</evidence>
<dbReference type="InterPro" id="IPR003697">
    <property type="entry name" value="Maf-like"/>
</dbReference>
<dbReference type="RefSeq" id="WP_090259375.1">
    <property type="nucleotide sequence ID" value="NZ_FOIR01000002.1"/>
</dbReference>
<dbReference type="PANTHER" id="PTHR43213">
    <property type="entry name" value="BIFUNCTIONAL DTTP/UTP PYROPHOSPHATASE/METHYLTRANSFERASE PROTEIN-RELATED"/>
    <property type="match status" value="1"/>
</dbReference>
<dbReference type="Pfam" id="PF02545">
    <property type="entry name" value="Maf"/>
    <property type="match status" value="1"/>
</dbReference>
<dbReference type="SUPFAM" id="SSF52972">
    <property type="entry name" value="ITPase-like"/>
    <property type="match status" value="1"/>
</dbReference>
<dbReference type="STRING" id="1267423.SAMN05216290_3000"/>
<dbReference type="Gene3D" id="3.90.950.10">
    <property type="match status" value="1"/>
</dbReference>
<gene>
    <name evidence="5" type="ORF">SAMN05216290_3000</name>
</gene>
<name>A0A1I0R057_9BACT</name>
<evidence type="ECO:0000313" key="5">
    <source>
        <dbReference type="EMBL" id="SEW33407.1"/>
    </source>
</evidence>
<dbReference type="GO" id="GO:0036218">
    <property type="term" value="F:dTTP diphosphatase activity"/>
    <property type="evidence" value="ECO:0007669"/>
    <property type="project" value="RHEA"/>
</dbReference>
<reference evidence="6" key="1">
    <citation type="submission" date="2016-10" db="EMBL/GenBank/DDBJ databases">
        <authorList>
            <person name="Varghese N."/>
            <person name="Submissions S."/>
        </authorList>
    </citation>
    <scope>NUCLEOTIDE SEQUENCE [LARGE SCALE GENOMIC DNA]</scope>
    <source>
        <strain evidence="6">CGMCC 1.12402</strain>
    </source>
</reference>
<dbReference type="Proteomes" id="UP000199437">
    <property type="component" value="Unassembled WGS sequence"/>
</dbReference>
<dbReference type="GO" id="GO:0005737">
    <property type="term" value="C:cytoplasm"/>
    <property type="evidence" value="ECO:0007669"/>
    <property type="project" value="UniProtKB-SubCell"/>
</dbReference>
<proteinExistence type="inferred from homology"/>
<feature type="site" description="Important for substrate specificity" evidence="4">
    <location>
        <position position="73"/>
    </location>
</feature>
<dbReference type="GO" id="GO:0009117">
    <property type="term" value="P:nucleotide metabolic process"/>
    <property type="evidence" value="ECO:0007669"/>
    <property type="project" value="UniProtKB-KW"/>
</dbReference>
<keyword evidence="6" id="KW-1185">Reference proteome</keyword>
<protein>
    <recommendedName>
        <fullName evidence="4">dTTP/UTP pyrophosphatase</fullName>
        <shortName evidence="4">dTTPase/UTPase</shortName>
        <ecNumber evidence="4">3.6.1.9</ecNumber>
    </recommendedName>
    <alternativeName>
        <fullName evidence="4">Nucleoside triphosphate pyrophosphatase</fullName>
    </alternativeName>
    <alternativeName>
        <fullName evidence="4">Nucleotide pyrophosphatase</fullName>
        <shortName evidence="4">Nucleotide PPase</shortName>
    </alternativeName>
</protein>
<evidence type="ECO:0000313" key="6">
    <source>
        <dbReference type="Proteomes" id="UP000199437"/>
    </source>
</evidence>
<dbReference type="NCBIfam" id="TIGR00172">
    <property type="entry name" value="maf"/>
    <property type="match status" value="1"/>
</dbReference>
<comment type="subcellular location">
    <subcellularLocation>
        <location evidence="4">Cytoplasm</location>
    </subcellularLocation>
</comment>
<evidence type="ECO:0000256" key="4">
    <source>
        <dbReference type="HAMAP-Rule" id="MF_00528"/>
    </source>
</evidence>
<dbReference type="HAMAP" id="MF_00528">
    <property type="entry name" value="Maf"/>
    <property type="match status" value="1"/>
</dbReference>
<dbReference type="OrthoDB" id="9807767at2"/>
<keyword evidence="4" id="KW-0963">Cytoplasm</keyword>
<dbReference type="InterPro" id="IPR029001">
    <property type="entry name" value="ITPase-like_fam"/>
</dbReference>
<dbReference type="PANTHER" id="PTHR43213:SF5">
    <property type="entry name" value="BIFUNCTIONAL DTTP_UTP PYROPHOSPHATASE_METHYLTRANSFERASE PROTEIN-RELATED"/>
    <property type="match status" value="1"/>
</dbReference>
<keyword evidence="3 4" id="KW-0546">Nucleotide metabolism</keyword>
<feature type="site" description="Important for substrate specificity" evidence="4">
    <location>
        <position position="155"/>
    </location>
</feature>
<organism evidence="5 6">
    <name type="scientific">Roseivirga pacifica</name>
    <dbReference type="NCBI Taxonomy" id="1267423"/>
    <lineage>
        <taxon>Bacteria</taxon>
        <taxon>Pseudomonadati</taxon>
        <taxon>Bacteroidota</taxon>
        <taxon>Cytophagia</taxon>
        <taxon>Cytophagales</taxon>
        <taxon>Roseivirgaceae</taxon>
        <taxon>Roseivirga</taxon>
    </lineage>
</organism>
<dbReference type="AlphaFoldDB" id="A0A1I0R057"/>